<evidence type="ECO:0000313" key="1">
    <source>
        <dbReference type="EMBL" id="KAL0931194.1"/>
    </source>
</evidence>
<reference evidence="1 2" key="1">
    <citation type="journal article" date="2020" name="Phytopathology">
        <title>Genome Sequence Resources of Colletotrichum truncatum, C. plurivorum, C. musicola, and C. sojae: Four Species Pathogenic to Soybean (Glycine max).</title>
        <authorList>
            <person name="Rogerio F."/>
            <person name="Boufleur T.R."/>
            <person name="Ciampi-Guillardi M."/>
            <person name="Sukno S.A."/>
            <person name="Thon M.R."/>
            <person name="Massola Junior N.S."/>
            <person name="Baroncelli R."/>
        </authorList>
    </citation>
    <scope>NUCLEOTIDE SEQUENCE [LARGE SCALE GENOMIC DNA]</scope>
    <source>
        <strain evidence="1 2">CMES1059</strain>
    </source>
</reference>
<accession>A0ACC3YH44</accession>
<dbReference type="Proteomes" id="UP000805649">
    <property type="component" value="Unassembled WGS sequence"/>
</dbReference>
<protein>
    <submittedName>
        <fullName evidence="1">FAD binding domain-containing protein</fullName>
    </submittedName>
</protein>
<proteinExistence type="predicted"/>
<keyword evidence="2" id="KW-1185">Reference proteome</keyword>
<sequence length="502" mass="54499">MKMPTSPTILVLLLSLALGTNAGNAHDPKCICCSALAKDPDLREKVLFPKSIPYLARLDSYYSANAAQEPWCMVLPTTTSDVSRVAVIISKHQCPFGIRSGAHSAFKGSSGCAEGITVDLGYMNTTTYNKTNGIASIQPGSNWEMVFSSLAHHGVTAVGGRASVVGVGGFVTGGGYSFHTNSHGFACDSVANFEVVLANGTITNANAKDNADLWKALKGSSGNLGFVTRIDQYVVNSTDMWGGLVRYNLSQRDNVFNAYIDFADNMAKDLASQNIVAMSWGSQGYGHSAILSNIDAKEAPPAFDKYMAIPTSSSTLRLGAVAEIVPEFTGPTPLGLYANWIVGQFRNDFRMMDFIDKKLQQYGTMMEEAAPKAKFDVLVQLQPFTQSMVAHGLRKGGNVLGLEHVVADGPTTNWLIVLTTDTLETQKKILPLALQYRKDINAHAKKLGVYKEWTYLNYAWADQDPIATYGDDNIAFLKLVAMKVDPDGVFQKRRKTGFKLPV</sequence>
<dbReference type="EMBL" id="VUJX02000010">
    <property type="protein sequence ID" value="KAL0931194.1"/>
    <property type="molecule type" value="Genomic_DNA"/>
</dbReference>
<evidence type="ECO:0000313" key="2">
    <source>
        <dbReference type="Proteomes" id="UP000805649"/>
    </source>
</evidence>
<gene>
    <name evidence="1" type="ORF">CTRU02_213929</name>
</gene>
<organism evidence="1 2">
    <name type="scientific">Colletotrichum truncatum</name>
    <name type="common">Anthracnose fungus</name>
    <name type="synonym">Colletotrichum capsici</name>
    <dbReference type="NCBI Taxonomy" id="5467"/>
    <lineage>
        <taxon>Eukaryota</taxon>
        <taxon>Fungi</taxon>
        <taxon>Dikarya</taxon>
        <taxon>Ascomycota</taxon>
        <taxon>Pezizomycotina</taxon>
        <taxon>Sordariomycetes</taxon>
        <taxon>Hypocreomycetidae</taxon>
        <taxon>Glomerellales</taxon>
        <taxon>Glomerellaceae</taxon>
        <taxon>Colletotrichum</taxon>
        <taxon>Colletotrichum truncatum species complex</taxon>
    </lineage>
</organism>
<name>A0ACC3YH44_COLTU</name>
<comment type="caution">
    <text evidence="1">The sequence shown here is derived from an EMBL/GenBank/DDBJ whole genome shotgun (WGS) entry which is preliminary data.</text>
</comment>